<proteinExistence type="predicted"/>
<keyword evidence="3" id="KW-0282">Flagellum</keyword>
<feature type="coiled-coil region" evidence="1">
    <location>
        <begin position="336"/>
        <end position="373"/>
    </location>
</feature>
<keyword evidence="3" id="KW-0969">Cilium</keyword>
<dbReference type="Proteomes" id="UP000290191">
    <property type="component" value="Unassembled WGS sequence"/>
</dbReference>
<organism evidence="3 4">
    <name type="scientific">Halarcobacter anaerophilus</name>
    <dbReference type="NCBI Taxonomy" id="877500"/>
    <lineage>
        <taxon>Bacteria</taxon>
        <taxon>Pseudomonadati</taxon>
        <taxon>Campylobacterota</taxon>
        <taxon>Epsilonproteobacteria</taxon>
        <taxon>Campylobacterales</taxon>
        <taxon>Arcobacteraceae</taxon>
        <taxon>Halarcobacter</taxon>
    </lineage>
</organism>
<evidence type="ECO:0000313" key="4">
    <source>
        <dbReference type="Proteomes" id="UP000290191"/>
    </source>
</evidence>
<feature type="compositionally biased region" description="Polar residues" evidence="2">
    <location>
        <begin position="647"/>
        <end position="669"/>
    </location>
</feature>
<keyword evidence="4" id="KW-1185">Reference proteome</keyword>
<dbReference type="EMBL" id="PDKO01000001">
    <property type="protein sequence ID" value="RXJ64480.1"/>
    <property type="molecule type" value="Genomic_DNA"/>
</dbReference>
<dbReference type="AlphaFoldDB" id="A0A4Q0Y2Y4"/>
<feature type="region of interest" description="Disordered" evidence="2">
    <location>
        <begin position="645"/>
        <end position="669"/>
    </location>
</feature>
<dbReference type="STRING" id="877500.GCA_000935065_02622"/>
<evidence type="ECO:0000256" key="2">
    <source>
        <dbReference type="SAM" id="MobiDB-lite"/>
    </source>
</evidence>
<evidence type="ECO:0000313" key="3">
    <source>
        <dbReference type="EMBL" id="RXJ64480.1"/>
    </source>
</evidence>
<protein>
    <submittedName>
        <fullName evidence="3">Flagellar hook-length control protein FliK</fullName>
    </submittedName>
</protein>
<name>A0A4Q0Y2Y4_9BACT</name>
<evidence type="ECO:0000256" key="1">
    <source>
        <dbReference type="SAM" id="Coils"/>
    </source>
</evidence>
<accession>A0A4Q0Y2Y4</accession>
<gene>
    <name evidence="3" type="ORF">CRV06_00555</name>
</gene>
<keyword evidence="3" id="KW-0966">Cell projection</keyword>
<reference evidence="3 4" key="1">
    <citation type="submission" date="2017-10" db="EMBL/GenBank/DDBJ databases">
        <title>Genomics of the genus Arcobacter.</title>
        <authorList>
            <person name="Perez-Cataluna A."/>
            <person name="Figueras M.J."/>
        </authorList>
    </citation>
    <scope>NUCLEOTIDE SEQUENCE [LARGE SCALE GENOMIC DNA]</scope>
    <source>
        <strain evidence="3 4">DSM 24636</strain>
    </source>
</reference>
<keyword evidence="1" id="KW-0175">Coiled coil</keyword>
<sequence>MLYSYIMIVSNNNNLLNILLPNDNKALKEVLKEADSKTLESLSKGSTSVGDILKNLFSDLKTGEKNLSTIENLLKNSNSFKELGNFSKSISTLLDKLDPSMEKFRPLLKAFSKDISNLDANKLKDLISKSGVFLEAKTLQQTSGNQNMPKSLENILIEIKNVLKDIPNLQSKNLTNLIDKMLQKSDSSQQLTNDLKTLTNGLQEVSKGLNNRQIDNLLNLANTLKNISSEGQLIESKIENFKPLQNSQNSQIQNQTILQNKQDLITKTIDTLFQLKNEISLNNNLPNKQNLLNQIDTLLQSKDLFLQNSSQTEVKNMLNQLSDLIQSKDFPSSNNLERFAMNLKNQSDEIINLENKLFQNQNIQAEKNSLTKEIQQTLFNLKNEILNLNTSDNKLINQIIDKLLNIQNLFSKVEIPFDMKSLQQTNLLNNFQSNFASNINNLIVNLKESIVNLNLEPQNLNLHNTIFKNIEKLETIAHNLLQPSNLIDKQTSQNSLHNDIKAVLLQMQGELQTKSDSDSVELSKQVDKMVTQIEYHQLLSITSNSNNVYLPFIWDMLDDGTISMKKLEEEKFYCEINLSLKEFGQTRLLLALYDKNKLDMTIYVSKESFKQTFRENLTKLKQALNSANLIPVDIKIIDMKRERQTGENKQNINPYGQNQDLNTGFNIRV</sequence>
<comment type="caution">
    <text evidence="3">The sequence shown here is derived from an EMBL/GenBank/DDBJ whole genome shotgun (WGS) entry which is preliminary data.</text>
</comment>